<reference evidence="3" key="1">
    <citation type="journal article" date="2020" name="Stud. Mycol.">
        <title>101 Dothideomycetes genomes: a test case for predicting lifestyles and emergence of pathogens.</title>
        <authorList>
            <person name="Haridas S."/>
            <person name="Albert R."/>
            <person name="Binder M."/>
            <person name="Bloem J."/>
            <person name="Labutti K."/>
            <person name="Salamov A."/>
            <person name="Andreopoulos B."/>
            <person name="Baker S."/>
            <person name="Barry K."/>
            <person name="Bills G."/>
            <person name="Bluhm B."/>
            <person name="Cannon C."/>
            <person name="Castanera R."/>
            <person name="Culley D."/>
            <person name="Daum C."/>
            <person name="Ezra D."/>
            <person name="Gonzalez J."/>
            <person name="Henrissat B."/>
            <person name="Kuo A."/>
            <person name="Liang C."/>
            <person name="Lipzen A."/>
            <person name="Lutzoni F."/>
            <person name="Magnuson J."/>
            <person name="Mondo S."/>
            <person name="Nolan M."/>
            <person name="Ohm R."/>
            <person name="Pangilinan J."/>
            <person name="Park H.-J."/>
            <person name="Ramirez L."/>
            <person name="Alfaro M."/>
            <person name="Sun H."/>
            <person name="Tritt A."/>
            <person name="Yoshinaga Y."/>
            <person name="Zwiers L.-H."/>
            <person name="Turgeon B."/>
            <person name="Goodwin S."/>
            <person name="Spatafora J."/>
            <person name="Crous P."/>
            <person name="Grigoriev I."/>
        </authorList>
    </citation>
    <scope>NUCLEOTIDE SEQUENCE</scope>
    <source>
        <strain evidence="3">CBS 122367</strain>
    </source>
</reference>
<keyword evidence="4" id="KW-1185">Reference proteome</keyword>
<evidence type="ECO:0000313" key="3">
    <source>
        <dbReference type="EMBL" id="KAF2683273.1"/>
    </source>
</evidence>
<feature type="transmembrane region" description="Helical" evidence="2">
    <location>
        <begin position="132"/>
        <end position="157"/>
    </location>
</feature>
<organism evidence="3 4">
    <name type="scientific">Lentithecium fluviatile CBS 122367</name>
    <dbReference type="NCBI Taxonomy" id="1168545"/>
    <lineage>
        <taxon>Eukaryota</taxon>
        <taxon>Fungi</taxon>
        <taxon>Dikarya</taxon>
        <taxon>Ascomycota</taxon>
        <taxon>Pezizomycotina</taxon>
        <taxon>Dothideomycetes</taxon>
        <taxon>Pleosporomycetidae</taxon>
        <taxon>Pleosporales</taxon>
        <taxon>Massarineae</taxon>
        <taxon>Lentitheciaceae</taxon>
        <taxon>Lentithecium</taxon>
    </lineage>
</organism>
<gene>
    <name evidence="3" type="ORF">K458DRAFT_418910</name>
</gene>
<proteinExistence type="predicted"/>
<evidence type="ECO:0000256" key="2">
    <source>
        <dbReference type="SAM" id="Phobius"/>
    </source>
</evidence>
<dbReference type="Gene3D" id="2.120.10.70">
    <property type="entry name" value="Fucose-specific lectin"/>
    <property type="match status" value="1"/>
</dbReference>
<evidence type="ECO:0000313" key="4">
    <source>
        <dbReference type="Proteomes" id="UP000799291"/>
    </source>
</evidence>
<evidence type="ECO:0000256" key="1">
    <source>
        <dbReference type="SAM" id="MobiDB-lite"/>
    </source>
</evidence>
<keyword evidence="2" id="KW-1133">Transmembrane helix</keyword>
<protein>
    <recommendedName>
        <fullName evidence="5">Fucose-specific lectin</fullName>
    </recommendedName>
</protein>
<feature type="compositionally biased region" description="Basic and acidic residues" evidence="1">
    <location>
        <begin position="82"/>
        <end position="102"/>
    </location>
</feature>
<dbReference type="OrthoDB" id="3800077at2759"/>
<sequence length="528" mass="58397">MAENSSASAPGTDPLSFFISNLYTGSGSVRLQQMGLERIDEENSSNRSSSYLTALPTWENARNSERHRIHIPQPLVLKRAHPRPESRDPILENDALSKEVGELNRSGSQRSIFKSRASTPTHDERPCHRRKLFWLVVFGVCLLSVVTILGAVLGVYLGPKHSDPIPTVTQIPAGSPPTPTVTVGGEEPSPSPSALSQIASVAVTGWSVPGSMGYNVMWLFWQNTEGYLSRAAYNSSTGNWTRVNNFVEAKRGTPLAATALNAEWYTDQENYTFMSTQYQANIAFIDGKNHLNEWIFPDTGPEIGRPGPLSQQKYTAREDSKIASYWPHLVYQGTSGEIRGAHYACHEKNECWHERVFSTTDARNGTHLVVTPMQNNLSSLGLFYQEKGGRMLVYTEDEDEIGALWENAAFSELIPSNASVAAFSTTRTTFPADPNLNNYLLWRDASDTIQMSWRDDDSGWKGPITYPAFAGAEHNTALACLTGLTFPNAPLQTGTELARCYFQTGRALREVSFDGDSWNIVGVVPIDF</sequence>
<keyword evidence="2" id="KW-0812">Transmembrane</keyword>
<dbReference type="SUPFAM" id="SSF89372">
    <property type="entry name" value="Fucose-specific lectin"/>
    <property type="match status" value="1"/>
</dbReference>
<evidence type="ECO:0008006" key="5">
    <source>
        <dbReference type="Google" id="ProtNLM"/>
    </source>
</evidence>
<dbReference type="EMBL" id="MU005584">
    <property type="protein sequence ID" value="KAF2683273.1"/>
    <property type="molecule type" value="Genomic_DNA"/>
</dbReference>
<dbReference type="Proteomes" id="UP000799291">
    <property type="component" value="Unassembled WGS sequence"/>
</dbReference>
<feature type="region of interest" description="Disordered" evidence="1">
    <location>
        <begin position="168"/>
        <end position="191"/>
    </location>
</feature>
<dbReference type="AlphaFoldDB" id="A0A6G1IZ82"/>
<accession>A0A6G1IZ82</accession>
<feature type="compositionally biased region" description="Polar residues" evidence="1">
    <location>
        <begin position="105"/>
        <end position="120"/>
    </location>
</feature>
<feature type="region of interest" description="Disordered" evidence="1">
    <location>
        <begin position="79"/>
        <end position="122"/>
    </location>
</feature>
<keyword evidence="2" id="KW-0472">Membrane</keyword>
<name>A0A6G1IZ82_9PLEO</name>